<dbReference type="PANTHER" id="PTHR30204">
    <property type="entry name" value="REDOX-CYCLING DRUG-SENSING TRANSCRIPTIONAL ACTIVATOR SOXR"/>
    <property type="match status" value="1"/>
</dbReference>
<name>A0ABV5T0J9_9MICO</name>
<accession>A0ABV5T0J9</accession>
<dbReference type="CDD" id="cd00592">
    <property type="entry name" value="HTH_MerR-like"/>
    <property type="match status" value="1"/>
</dbReference>
<comment type="caution">
    <text evidence="3">The sequence shown here is derived from an EMBL/GenBank/DDBJ whole genome shotgun (WGS) entry which is preliminary data.</text>
</comment>
<evidence type="ECO:0000259" key="2">
    <source>
        <dbReference type="PROSITE" id="PS50937"/>
    </source>
</evidence>
<dbReference type="Proteomes" id="UP001589611">
    <property type="component" value="Unassembled WGS sequence"/>
</dbReference>
<evidence type="ECO:0000313" key="3">
    <source>
        <dbReference type="EMBL" id="MFB9646133.1"/>
    </source>
</evidence>
<dbReference type="EMBL" id="JBHMBE010000003">
    <property type="protein sequence ID" value="MFB9646133.1"/>
    <property type="molecule type" value="Genomic_DNA"/>
</dbReference>
<gene>
    <name evidence="3" type="ORF">ACFFPJ_10025</name>
</gene>
<feature type="domain" description="HTH merR-type" evidence="2">
    <location>
        <begin position="2"/>
        <end position="71"/>
    </location>
</feature>
<sequence length="250" mass="27845">MVWSTRELANLAGTTVNTIRHYHRLGLLDVPERRYNGYKEYEVRHLVRLLRIRRLVDLGVPLAQIGEVSAGADNTPDALRDLDAELAARIERLEQARSDIAVILRDNAPADAPAGFESVASRLSEADSSIIHVYKQLYDEDALADMRKMVEADTDAIGAEIDALPPDADEETRQQLVERLAPVLARNLSDYPWLDDPGAHLSKSKHVTQQTFVEVMVELYNPAQLDVFGRASVLAHEQLRGAHDGRGHAD</sequence>
<dbReference type="Gene3D" id="1.10.1660.10">
    <property type="match status" value="1"/>
</dbReference>
<keyword evidence="4" id="KW-1185">Reference proteome</keyword>
<reference evidence="3 4" key="1">
    <citation type="submission" date="2024-09" db="EMBL/GenBank/DDBJ databases">
        <authorList>
            <person name="Sun Q."/>
            <person name="Mori K."/>
        </authorList>
    </citation>
    <scope>NUCLEOTIDE SEQUENCE [LARGE SCALE GENOMIC DNA]</scope>
    <source>
        <strain evidence="3 4">JCM 1342</strain>
    </source>
</reference>
<dbReference type="PANTHER" id="PTHR30204:SF93">
    <property type="entry name" value="HTH MERR-TYPE DOMAIN-CONTAINING PROTEIN"/>
    <property type="match status" value="1"/>
</dbReference>
<dbReference type="InterPro" id="IPR047057">
    <property type="entry name" value="MerR_fam"/>
</dbReference>
<dbReference type="SUPFAM" id="SSF46955">
    <property type="entry name" value="Putative DNA-binding domain"/>
    <property type="match status" value="1"/>
</dbReference>
<keyword evidence="1" id="KW-0238">DNA-binding</keyword>
<proteinExistence type="predicted"/>
<evidence type="ECO:0000313" key="4">
    <source>
        <dbReference type="Proteomes" id="UP001589611"/>
    </source>
</evidence>
<protein>
    <submittedName>
        <fullName evidence="3">MerR family transcriptional regulator</fullName>
    </submittedName>
</protein>
<evidence type="ECO:0000256" key="1">
    <source>
        <dbReference type="ARBA" id="ARBA00023125"/>
    </source>
</evidence>
<dbReference type="RefSeq" id="WP_344712842.1">
    <property type="nucleotide sequence ID" value="NZ_BAAAWH010000001.1"/>
</dbReference>
<dbReference type="SMART" id="SM00422">
    <property type="entry name" value="HTH_MERR"/>
    <property type="match status" value="1"/>
</dbReference>
<dbReference type="PROSITE" id="PS50937">
    <property type="entry name" value="HTH_MERR_2"/>
    <property type="match status" value="1"/>
</dbReference>
<organism evidence="3 4">
    <name type="scientific">Microbacterium terregens</name>
    <dbReference type="NCBI Taxonomy" id="69363"/>
    <lineage>
        <taxon>Bacteria</taxon>
        <taxon>Bacillati</taxon>
        <taxon>Actinomycetota</taxon>
        <taxon>Actinomycetes</taxon>
        <taxon>Micrococcales</taxon>
        <taxon>Microbacteriaceae</taxon>
        <taxon>Microbacterium</taxon>
    </lineage>
</organism>
<dbReference type="Pfam" id="PF13411">
    <property type="entry name" value="MerR_1"/>
    <property type="match status" value="1"/>
</dbReference>
<dbReference type="InterPro" id="IPR000551">
    <property type="entry name" value="MerR-type_HTH_dom"/>
</dbReference>
<dbReference type="InterPro" id="IPR009061">
    <property type="entry name" value="DNA-bd_dom_put_sf"/>
</dbReference>